<dbReference type="InterPro" id="IPR011711">
    <property type="entry name" value="GntR_C"/>
</dbReference>
<evidence type="ECO:0000256" key="2">
    <source>
        <dbReference type="ARBA" id="ARBA00023125"/>
    </source>
</evidence>
<dbReference type="Gene3D" id="1.10.10.10">
    <property type="entry name" value="Winged helix-like DNA-binding domain superfamily/Winged helix DNA-binding domain"/>
    <property type="match status" value="1"/>
</dbReference>
<sequence length="244" mass="27067">MQNSQAEKQSVTSSLNVLRNVSISELVYQQVHEKILSGELLPGEHMNENRLAASLGVSRASVREALRQLEKDGLIEITKNKGPFVRDMPPEEAWELYDIRACLEALAAELAAKNRTENDLNLLAQCLENMDRAIDRGDEAAIFEYAVNFHRIVAAMSGSQNLVEMLKGVWGQIVLFRRKFSRLGLGEPGNIEEKRVLSAIRDRKAEEAAALMRAHVLGGKEGLMRHAQEHAATSGRKAAANGRK</sequence>
<dbReference type="SUPFAM" id="SSF46785">
    <property type="entry name" value="Winged helix' DNA-binding domain"/>
    <property type="match status" value="1"/>
</dbReference>
<accession>A0A2N9VUN7</accession>
<dbReference type="SUPFAM" id="SSF48008">
    <property type="entry name" value="GntR ligand-binding domain-like"/>
    <property type="match status" value="1"/>
</dbReference>
<dbReference type="EMBL" id="MZMT01000044">
    <property type="protein sequence ID" value="PIO43205.1"/>
    <property type="molecule type" value="Genomic_DNA"/>
</dbReference>
<dbReference type="Pfam" id="PF07729">
    <property type="entry name" value="FCD"/>
    <property type="match status" value="1"/>
</dbReference>
<evidence type="ECO:0000313" key="5">
    <source>
        <dbReference type="EMBL" id="PIO43205.1"/>
    </source>
</evidence>
<evidence type="ECO:0000256" key="3">
    <source>
        <dbReference type="ARBA" id="ARBA00023163"/>
    </source>
</evidence>
<dbReference type="RefSeq" id="WP_100003227.1">
    <property type="nucleotide sequence ID" value="NZ_MZMT01000044.1"/>
</dbReference>
<dbReference type="KEGG" id="pht:BLM14_26930"/>
<dbReference type="Pfam" id="PF00392">
    <property type="entry name" value="GntR"/>
    <property type="match status" value="1"/>
</dbReference>
<reference evidence="6" key="1">
    <citation type="journal article" date="2017" name="Int J Environ Stud">
        <title>Does the Miocene-Pliocene relict legume Oxytropis triphylla form nitrogen-fixing nodules with a combination of bacterial strains?</title>
        <authorList>
            <person name="Safronova V."/>
            <person name="Belimov A."/>
            <person name="Sazanova A."/>
            <person name="Kuznetsova I."/>
            <person name="Popova J."/>
            <person name="Andronov E."/>
            <person name="Verkhozina A."/>
            <person name="Tikhonovich I."/>
        </authorList>
    </citation>
    <scope>NUCLEOTIDE SEQUENCE [LARGE SCALE GENOMIC DNA]</scope>
    <source>
        <strain evidence="6">Tri-38</strain>
    </source>
</reference>
<dbReference type="PANTHER" id="PTHR43537">
    <property type="entry name" value="TRANSCRIPTIONAL REGULATOR, GNTR FAMILY"/>
    <property type="match status" value="1"/>
</dbReference>
<evidence type="ECO:0000256" key="1">
    <source>
        <dbReference type="ARBA" id="ARBA00023015"/>
    </source>
</evidence>
<dbReference type="InterPro" id="IPR036390">
    <property type="entry name" value="WH_DNA-bd_sf"/>
</dbReference>
<protein>
    <recommendedName>
        <fullName evidence="4">HTH gntR-type domain-containing protein</fullName>
    </recommendedName>
</protein>
<dbReference type="PRINTS" id="PR00035">
    <property type="entry name" value="HTHGNTR"/>
</dbReference>
<dbReference type="Gene3D" id="1.20.120.530">
    <property type="entry name" value="GntR ligand-binding domain-like"/>
    <property type="match status" value="1"/>
</dbReference>
<proteinExistence type="predicted"/>
<organism evidence="5 6">
    <name type="scientific">Phyllobacterium zundukense</name>
    <dbReference type="NCBI Taxonomy" id="1867719"/>
    <lineage>
        <taxon>Bacteria</taxon>
        <taxon>Pseudomonadati</taxon>
        <taxon>Pseudomonadota</taxon>
        <taxon>Alphaproteobacteria</taxon>
        <taxon>Hyphomicrobiales</taxon>
        <taxon>Phyllobacteriaceae</taxon>
        <taxon>Phyllobacterium</taxon>
    </lineage>
</organism>
<dbReference type="PANTHER" id="PTHR43537:SF24">
    <property type="entry name" value="GLUCONATE OPERON TRANSCRIPTIONAL REPRESSOR"/>
    <property type="match status" value="1"/>
</dbReference>
<dbReference type="CDD" id="cd07377">
    <property type="entry name" value="WHTH_GntR"/>
    <property type="match status" value="1"/>
</dbReference>
<dbReference type="InterPro" id="IPR008920">
    <property type="entry name" value="TF_FadR/GntR_C"/>
</dbReference>
<dbReference type="GO" id="GO:0003700">
    <property type="term" value="F:DNA-binding transcription factor activity"/>
    <property type="evidence" value="ECO:0007669"/>
    <property type="project" value="InterPro"/>
</dbReference>
<name>A0A2N9VUN7_9HYPH</name>
<evidence type="ECO:0000313" key="6">
    <source>
        <dbReference type="Proteomes" id="UP000232163"/>
    </source>
</evidence>
<comment type="caution">
    <text evidence="5">The sequence shown here is derived from an EMBL/GenBank/DDBJ whole genome shotgun (WGS) entry which is preliminary data.</text>
</comment>
<gene>
    <name evidence="5" type="ORF">B5P45_19150</name>
</gene>
<dbReference type="SMART" id="SM00895">
    <property type="entry name" value="FCD"/>
    <property type="match status" value="1"/>
</dbReference>
<dbReference type="Proteomes" id="UP000232163">
    <property type="component" value="Unassembled WGS sequence"/>
</dbReference>
<evidence type="ECO:0000259" key="4">
    <source>
        <dbReference type="PROSITE" id="PS50949"/>
    </source>
</evidence>
<keyword evidence="2" id="KW-0238">DNA-binding</keyword>
<dbReference type="GO" id="GO:0003677">
    <property type="term" value="F:DNA binding"/>
    <property type="evidence" value="ECO:0007669"/>
    <property type="project" value="UniProtKB-KW"/>
</dbReference>
<dbReference type="AlphaFoldDB" id="A0A2N9VUN7"/>
<dbReference type="InterPro" id="IPR000524">
    <property type="entry name" value="Tscrpt_reg_HTH_GntR"/>
</dbReference>
<dbReference type="SMART" id="SM00345">
    <property type="entry name" value="HTH_GNTR"/>
    <property type="match status" value="1"/>
</dbReference>
<dbReference type="OrthoDB" id="8247358at2"/>
<keyword evidence="3" id="KW-0804">Transcription</keyword>
<dbReference type="PROSITE" id="PS50949">
    <property type="entry name" value="HTH_GNTR"/>
    <property type="match status" value="1"/>
</dbReference>
<keyword evidence="1" id="KW-0805">Transcription regulation</keyword>
<keyword evidence="6" id="KW-1185">Reference proteome</keyword>
<dbReference type="InterPro" id="IPR036388">
    <property type="entry name" value="WH-like_DNA-bd_sf"/>
</dbReference>
<feature type="domain" description="HTH gntR-type" evidence="4">
    <location>
        <begin position="21"/>
        <end position="88"/>
    </location>
</feature>